<feature type="transmembrane region" description="Helical" evidence="7">
    <location>
        <begin position="660"/>
        <end position="684"/>
    </location>
</feature>
<dbReference type="InterPro" id="IPR017981">
    <property type="entry name" value="GPCR_2-like_7TM"/>
</dbReference>
<gene>
    <name evidence="10" type="ORF">PLOB_00024708</name>
</gene>
<feature type="non-terminal residue" evidence="10">
    <location>
        <position position="1"/>
    </location>
</feature>
<feature type="transmembrane region" description="Helical" evidence="7">
    <location>
        <begin position="732"/>
        <end position="754"/>
    </location>
</feature>
<feature type="domain" description="G-protein coupled receptors family 2 profile 2" evidence="9">
    <location>
        <begin position="513"/>
        <end position="756"/>
    </location>
</feature>
<evidence type="ECO:0000256" key="6">
    <source>
        <dbReference type="SAM" id="MobiDB-lite"/>
    </source>
</evidence>
<keyword evidence="3 7" id="KW-1133">Transmembrane helix</keyword>
<evidence type="ECO:0000256" key="7">
    <source>
        <dbReference type="SAM" id="Phobius"/>
    </source>
</evidence>
<feature type="transmembrane region" description="Helical" evidence="7">
    <location>
        <begin position="550"/>
        <end position="569"/>
    </location>
</feature>
<feature type="region of interest" description="Disordered" evidence="6">
    <location>
        <begin position="774"/>
        <end position="839"/>
    </location>
</feature>
<dbReference type="SUPFAM" id="SSF81321">
    <property type="entry name" value="Family A G protein-coupled receptor-like"/>
    <property type="match status" value="1"/>
</dbReference>
<evidence type="ECO:0000256" key="1">
    <source>
        <dbReference type="ARBA" id="ARBA00004141"/>
    </source>
</evidence>
<feature type="transmembrane region" description="Helical" evidence="7">
    <location>
        <begin position="575"/>
        <end position="596"/>
    </location>
</feature>
<proteinExistence type="predicted"/>
<dbReference type="Pfam" id="PF00002">
    <property type="entry name" value="7tm_2"/>
    <property type="match status" value="1"/>
</dbReference>
<feature type="transmembrane region" description="Helical" evidence="7">
    <location>
        <begin position="617"/>
        <end position="640"/>
    </location>
</feature>
<feature type="transmembrane region" description="Helical" evidence="7">
    <location>
        <begin position="515"/>
        <end position="538"/>
    </location>
</feature>
<evidence type="ECO:0000313" key="10">
    <source>
        <dbReference type="EMBL" id="CAH3181505.1"/>
    </source>
</evidence>
<feature type="domain" description="GAIN-B" evidence="8">
    <location>
        <begin position="338"/>
        <end position="499"/>
    </location>
</feature>
<evidence type="ECO:0000256" key="3">
    <source>
        <dbReference type="ARBA" id="ARBA00022989"/>
    </source>
</evidence>
<reference evidence="10 11" key="1">
    <citation type="submission" date="2022-05" db="EMBL/GenBank/DDBJ databases">
        <authorList>
            <consortium name="Genoscope - CEA"/>
            <person name="William W."/>
        </authorList>
    </citation>
    <scope>NUCLEOTIDE SEQUENCE [LARGE SCALE GENOMIC DNA]</scope>
</reference>
<dbReference type="PRINTS" id="PR00249">
    <property type="entry name" value="GPCRSECRETIN"/>
</dbReference>
<dbReference type="InterPro" id="IPR046338">
    <property type="entry name" value="GAIN_dom_sf"/>
</dbReference>
<dbReference type="PROSITE" id="PS50261">
    <property type="entry name" value="G_PROTEIN_RECEP_F2_4"/>
    <property type="match status" value="1"/>
</dbReference>
<keyword evidence="4 7" id="KW-0472">Membrane</keyword>
<evidence type="ECO:0000259" key="8">
    <source>
        <dbReference type="PROSITE" id="PS50221"/>
    </source>
</evidence>
<keyword evidence="11" id="KW-1185">Reference proteome</keyword>
<feature type="compositionally biased region" description="Polar residues" evidence="6">
    <location>
        <begin position="776"/>
        <end position="786"/>
    </location>
</feature>
<dbReference type="InterPro" id="IPR057244">
    <property type="entry name" value="GAIN_B"/>
</dbReference>
<dbReference type="InterPro" id="IPR000832">
    <property type="entry name" value="GPCR_2_secretin-like"/>
</dbReference>
<evidence type="ECO:0000259" key="9">
    <source>
        <dbReference type="PROSITE" id="PS50261"/>
    </source>
</evidence>
<dbReference type="EMBL" id="CALNXK010000298">
    <property type="protein sequence ID" value="CAH3181505.1"/>
    <property type="molecule type" value="Genomic_DNA"/>
</dbReference>
<keyword evidence="5" id="KW-1015">Disulfide bond</keyword>
<dbReference type="Pfam" id="PF01825">
    <property type="entry name" value="GPS"/>
    <property type="match status" value="1"/>
</dbReference>
<dbReference type="PANTHER" id="PTHR12011:SF347">
    <property type="entry name" value="FI21270P1-RELATED"/>
    <property type="match status" value="1"/>
</dbReference>
<dbReference type="SMART" id="SM00303">
    <property type="entry name" value="GPS"/>
    <property type="match status" value="1"/>
</dbReference>
<protein>
    <submittedName>
        <fullName evidence="10">Uncharacterized protein</fullName>
    </submittedName>
</protein>
<dbReference type="PANTHER" id="PTHR12011">
    <property type="entry name" value="ADHESION G-PROTEIN COUPLED RECEPTOR"/>
    <property type="match status" value="1"/>
</dbReference>
<dbReference type="Gene3D" id="2.60.220.50">
    <property type="match status" value="1"/>
</dbReference>
<evidence type="ECO:0000313" key="11">
    <source>
        <dbReference type="Proteomes" id="UP001159405"/>
    </source>
</evidence>
<evidence type="ECO:0000256" key="5">
    <source>
        <dbReference type="ARBA" id="ARBA00023157"/>
    </source>
</evidence>
<feature type="transmembrane region" description="Helical" evidence="7">
    <location>
        <begin position="705"/>
        <end position="726"/>
    </location>
</feature>
<dbReference type="InterPro" id="IPR000203">
    <property type="entry name" value="GPS"/>
</dbReference>
<evidence type="ECO:0000256" key="2">
    <source>
        <dbReference type="ARBA" id="ARBA00022692"/>
    </source>
</evidence>
<name>A0ABN8RT60_9CNID</name>
<organism evidence="10 11">
    <name type="scientific">Porites lobata</name>
    <dbReference type="NCBI Taxonomy" id="104759"/>
    <lineage>
        <taxon>Eukaryota</taxon>
        <taxon>Metazoa</taxon>
        <taxon>Cnidaria</taxon>
        <taxon>Anthozoa</taxon>
        <taxon>Hexacorallia</taxon>
        <taxon>Scleractinia</taxon>
        <taxon>Fungiina</taxon>
        <taxon>Poritidae</taxon>
        <taxon>Porites</taxon>
    </lineage>
</organism>
<evidence type="ECO:0000256" key="4">
    <source>
        <dbReference type="ARBA" id="ARBA00023136"/>
    </source>
</evidence>
<dbReference type="Proteomes" id="UP001159405">
    <property type="component" value="Unassembled WGS sequence"/>
</dbReference>
<keyword evidence="2 7" id="KW-0812">Transmembrane</keyword>
<comment type="subcellular location">
    <subcellularLocation>
        <location evidence="1">Membrane</location>
        <topology evidence="1">Multi-pass membrane protein</topology>
    </subcellularLocation>
</comment>
<dbReference type="Gene3D" id="1.20.1070.10">
    <property type="entry name" value="Rhodopsin 7-helix transmembrane proteins"/>
    <property type="match status" value="1"/>
</dbReference>
<feature type="compositionally biased region" description="Polar residues" evidence="6">
    <location>
        <begin position="810"/>
        <end position="823"/>
    </location>
</feature>
<accession>A0ABN8RT60</accession>
<dbReference type="PROSITE" id="PS50221">
    <property type="entry name" value="GAIN_B"/>
    <property type="match status" value="1"/>
</dbReference>
<comment type="caution">
    <text evidence="10">The sequence shown here is derived from an EMBL/GenBank/DDBJ whole genome shotgun (WGS) entry which is preliminary data.</text>
</comment>
<sequence>CKGNQLNSKCKDVGENGVARITDSASLERVKNIISDSEEYWTRLSWHKNHGYCWFQTDLDCLNQKPSIVKGDDHGNQGWYCFVVEKYRTQLEARKCSKVTLKYICEQGITCGKRHSEEAFPDSARQHSPVSSETALKESSSFKDSLATVTAQIPATTLVVTTKTVSDNLEKHQTSTVTPTITTAIKNTVATATTKTTMKAAIKTTTSTTTAAITTSRKNDTGSLRTLITDNPFLSRSLMTTGRFGITQTLAVTIPSLQQYFSEMRALNVTMKDSIRDAANITSELFNYIISNQSAKKGINILIATQELESFAVDYGKIHYQANGSAIISQKYFAMKIQRVSTNTKGVISFSSSETNFSGGEDNANISIPSAIFLGEDAVVVSILYDGIEQWFSDKGKLEKEGETLTNLRLGGRIISSTVNPAPSGILEENVTISFRYEKKLQDEHNPYCVFWDFTLKSKNNGSWSSVGCRLVKKSNRQVTCTCNHLTNFAVLMQVGENKASEKQISRDHKIALEVITYIGCTLSLVGESLTVVAYCLLMNLKQEQIQIRLNLVVAIAIAQITFLSGINATKPKGVCVFVAAIIHYFYTVAFAWMLFEGVYLYMMVVKVFNTVVRMRLFYIISWGLALLIVVLSIVTASTQDSGVHSYVHSDFCWISFTNNLIWTFAAPVLVVCLINSIILGRVVHEILRMQADRTSELERIRQGVKACVVLFPLLGMTWVFGVLSVTDAGLVFQYIFTIVNSLQGLLIFILHVLRNGDVRSAYVRKKQKWKELRSVGTSSTGQPQGSIDMLSTKAISETDAQEKKETRKPSSPTPRSLSSVGGSTFALHQEGTMTPIDT</sequence>